<evidence type="ECO:0008006" key="4">
    <source>
        <dbReference type="Google" id="ProtNLM"/>
    </source>
</evidence>
<evidence type="ECO:0000313" key="2">
    <source>
        <dbReference type="EMBL" id="BBY59760.1"/>
    </source>
</evidence>
<evidence type="ECO:0000313" key="3">
    <source>
        <dbReference type="Proteomes" id="UP000466445"/>
    </source>
</evidence>
<dbReference type="AlphaFoldDB" id="A0A7I7ST21"/>
<accession>A0A7I7ST21</accession>
<dbReference type="Proteomes" id="UP000466445">
    <property type="component" value="Chromosome"/>
</dbReference>
<dbReference type="EMBL" id="AP022595">
    <property type="protein sequence ID" value="BBY59760.1"/>
    <property type="molecule type" value="Genomic_DNA"/>
</dbReference>
<name>A0A7I7ST21_9MYCO</name>
<feature type="compositionally biased region" description="Low complexity" evidence="1">
    <location>
        <begin position="99"/>
        <end position="109"/>
    </location>
</feature>
<sequence>MALVEPVNRILPGTPEVAELLAQIKFGAKDRDLNDKSPFDQFNALKQTGFGTLRLPAALNGPNLVVRQLLSSVIDAVDSLVFNTRSLPFPVVSGRPGRSSTAPGPCSPTTSPPPPPPTATACSWSMTDGIGGVQIAMTLFDLTDPT</sequence>
<keyword evidence="3" id="KW-1185">Reference proteome</keyword>
<gene>
    <name evidence="2" type="ORF">MSAR_28960</name>
</gene>
<feature type="region of interest" description="Disordered" evidence="1">
    <location>
        <begin position="92"/>
        <end position="120"/>
    </location>
</feature>
<protein>
    <recommendedName>
        <fullName evidence="4">Acyl-CoA dehydrogenase</fullName>
    </recommendedName>
</protein>
<organism evidence="2 3">
    <name type="scientific">Mycolicibacterium sarraceniae</name>
    <dbReference type="NCBI Taxonomy" id="1534348"/>
    <lineage>
        <taxon>Bacteria</taxon>
        <taxon>Bacillati</taxon>
        <taxon>Actinomycetota</taxon>
        <taxon>Actinomycetes</taxon>
        <taxon>Mycobacteriales</taxon>
        <taxon>Mycobacteriaceae</taxon>
        <taxon>Mycolicibacterium</taxon>
    </lineage>
</organism>
<proteinExistence type="predicted"/>
<dbReference type="KEGG" id="msar:MSAR_28960"/>
<reference evidence="2 3" key="1">
    <citation type="journal article" date="2019" name="Emerg. Microbes Infect.">
        <title>Comprehensive subspecies identification of 175 nontuberculous mycobacteria species based on 7547 genomic profiles.</title>
        <authorList>
            <person name="Matsumoto Y."/>
            <person name="Kinjo T."/>
            <person name="Motooka D."/>
            <person name="Nabeya D."/>
            <person name="Jung N."/>
            <person name="Uechi K."/>
            <person name="Horii T."/>
            <person name="Iida T."/>
            <person name="Fujita J."/>
            <person name="Nakamura S."/>
        </authorList>
    </citation>
    <scope>NUCLEOTIDE SEQUENCE [LARGE SCALE GENOMIC DNA]</scope>
    <source>
        <strain evidence="2 3">JCM 30395</strain>
    </source>
</reference>
<evidence type="ECO:0000256" key="1">
    <source>
        <dbReference type="SAM" id="MobiDB-lite"/>
    </source>
</evidence>